<accession>A0AAE9KSK5</accession>
<gene>
    <name evidence="1" type="ORF">EM_128</name>
</gene>
<evidence type="ECO:0000313" key="1">
    <source>
        <dbReference type="EMBL" id="UPW35913.1"/>
    </source>
</evidence>
<dbReference type="EMBL" id="ON169972">
    <property type="protein sequence ID" value="UPW35913.1"/>
    <property type="molecule type" value="Genomic_DNA"/>
</dbReference>
<dbReference type="Proteomes" id="UP000831536">
    <property type="component" value="Segment"/>
</dbReference>
<reference evidence="1" key="1">
    <citation type="journal article" date="2022" name="J. Appl. Microbiol.">
        <title>Bacteriophage-Antibiotic Combinations Against Multidrug-Resistant Pseudomonas aeruginosa.</title>
        <authorList>
            <person name="Holger D."/>
            <person name="Lev K.L."/>
            <person name="Kebriaei R."/>
            <person name="Morrisette T."/>
            <person name="Shah R."/>
            <person name="Alexander J."/>
            <person name="Lehman S.M."/>
            <person name="Rybak M.J."/>
        </authorList>
    </citation>
    <scope>NUCLEOTIDE SEQUENCE</scope>
</reference>
<keyword evidence="2" id="KW-1185">Reference proteome</keyword>
<proteinExistence type="predicted"/>
<name>A0AAE9KSK5_9CAUD</name>
<keyword evidence="1" id="KW-0449">Lipoprotein</keyword>
<dbReference type="PROSITE" id="PS51257">
    <property type="entry name" value="PROKAR_LIPOPROTEIN"/>
    <property type="match status" value="1"/>
</dbReference>
<evidence type="ECO:0000313" key="2">
    <source>
        <dbReference type="Proteomes" id="UP000831536"/>
    </source>
</evidence>
<protein>
    <submittedName>
        <fullName evidence="1">Lipoprotein-attachment domain-containing protein</fullName>
    </submittedName>
</protein>
<sequence>MVSKFSSLLVLLTMLVLSGCGRELHYEEVEELSALCESKGGEPVVVLGFKYRPYSVRCRLGNAVYSQGNY</sequence>
<organism evidence="1 2">
    <name type="scientific">Pseudomonas phage EM</name>
    <dbReference type="NCBI Taxonomy" id="2936914"/>
    <lineage>
        <taxon>Viruses</taxon>
        <taxon>Duplodnaviria</taxon>
        <taxon>Heunggongvirae</taxon>
        <taxon>Uroviricota</taxon>
        <taxon>Caudoviricetes</taxon>
        <taxon>Vandenendeviridae</taxon>
        <taxon>Skurskavirinae</taxon>
        <taxon>Baldwinvirus</taxon>
        <taxon>Baldwinvirus EM</taxon>
    </lineage>
</organism>